<sequence>MPQQILTYIHETPIYRQNIAILPGRKELLIRARALRKAGVLSEVIFWKEVRNDTFWNIDFDRQRVIGNYIVDFYIKTLGLIIEIDGSSHDNKQEYDAKRELFLMQLGLKVYRISDYRVKHDLGNVMKELEAYIISQFGPRSF</sequence>
<dbReference type="InterPro" id="IPR011335">
    <property type="entry name" value="Restrct_endonuc-II-like"/>
</dbReference>
<feature type="domain" description="DUF559" evidence="1">
    <location>
        <begin position="29"/>
        <end position="130"/>
    </location>
</feature>
<evidence type="ECO:0000259" key="1">
    <source>
        <dbReference type="Pfam" id="PF04480"/>
    </source>
</evidence>
<comment type="caution">
    <text evidence="2">The sequence shown here is derived from an EMBL/GenBank/DDBJ whole genome shotgun (WGS) entry which is preliminary data.</text>
</comment>
<dbReference type="EMBL" id="JAGJCB010000015">
    <property type="protein sequence ID" value="MBP0904955.1"/>
    <property type="molecule type" value="Genomic_DNA"/>
</dbReference>
<dbReference type="Proteomes" id="UP000670776">
    <property type="component" value="Unassembled WGS sequence"/>
</dbReference>
<dbReference type="PANTHER" id="PTHR38590">
    <property type="entry name" value="BLL0828 PROTEIN"/>
    <property type="match status" value="1"/>
</dbReference>
<dbReference type="CDD" id="cd01038">
    <property type="entry name" value="Endonuclease_DUF559"/>
    <property type="match status" value="1"/>
</dbReference>
<dbReference type="RefSeq" id="WP_209655846.1">
    <property type="nucleotide sequence ID" value="NZ_JAGJCB010000015.1"/>
</dbReference>
<keyword evidence="3" id="KW-1185">Reference proteome</keyword>
<gene>
    <name evidence="2" type="ORF">J8H85_14040</name>
</gene>
<evidence type="ECO:0000313" key="3">
    <source>
        <dbReference type="Proteomes" id="UP000670776"/>
    </source>
</evidence>
<evidence type="ECO:0000313" key="2">
    <source>
        <dbReference type="EMBL" id="MBP0904955.1"/>
    </source>
</evidence>
<dbReference type="InterPro" id="IPR007569">
    <property type="entry name" value="DUF559"/>
</dbReference>
<proteinExistence type="predicted"/>
<organism evidence="2 3">
    <name type="scientific">Mariniflexile gromovii</name>
    <dbReference type="NCBI Taxonomy" id="362523"/>
    <lineage>
        <taxon>Bacteria</taxon>
        <taxon>Pseudomonadati</taxon>
        <taxon>Bacteroidota</taxon>
        <taxon>Flavobacteriia</taxon>
        <taxon>Flavobacteriales</taxon>
        <taxon>Flavobacteriaceae</taxon>
        <taxon>Mariniflexile</taxon>
    </lineage>
</organism>
<name>A0ABS4BWJ0_9FLAO</name>
<dbReference type="Pfam" id="PF04480">
    <property type="entry name" value="DUF559"/>
    <property type="match status" value="1"/>
</dbReference>
<dbReference type="SUPFAM" id="SSF52980">
    <property type="entry name" value="Restriction endonuclease-like"/>
    <property type="match status" value="1"/>
</dbReference>
<accession>A0ABS4BWJ0</accession>
<reference evidence="2 3" key="1">
    <citation type="submission" date="2021-04" db="EMBL/GenBank/DDBJ databases">
        <title>Mariniflexile gromovii gen. nov., sp. nov., a gliding bacterium isolated from the sea urchin Strongylocentrotus intermedius.</title>
        <authorList>
            <person name="Ko S."/>
            <person name="Le V."/>
            <person name="Ahn C.-Y."/>
            <person name="Oh H.-M."/>
        </authorList>
    </citation>
    <scope>NUCLEOTIDE SEQUENCE [LARGE SCALE GENOMIC DNA]</scope>
    <source>
        <strain evidence="2 3">KCTC 12570</strain>
    </source>
</reference>
<dbReference type="InterPro" id="IPR047216">
    <property type="entry name" value="Endonuclease_DUF559_bact"/>
</dbReference>
<protein>
    <submittedName>
        <fullName evidence="2">DUF559 domain-containing protein</fullName>
    </submittedName>
</protein>
<dbReference type="PANTHER" id="PTHR38590:SF1">
    <property type="entry name" value="BLL0828 PROTEIN"/>
    <property type="match status" value="1"/>
</dbReference>
<dbReference type="Gene3D" id="3.40.960.10">
    <property type="entry name" value="VSR Endonuclease"/>
    <property type="match status" value="1"/>
</dbReference>